<dbReference type="Proteomes" id="UP000827092">
    <property type="component" value="Unassembled WGS sequence"/>
</dbReference>
<evidence type="ECO:0000313" key="1">
    <source>
        <dbReference type="EMBL" id="KAG8197579.1"/>
    </source>
</evidence>
<dbReference type="AlphaFoldDB" id="A0AAV6VLR3"/>
<protein>
    <submittedName>
        <fullName evidence="1">Uncharacterized protein</fullName>
    </submittedName>
</protein>
<dbReference type="EMBL" id="JAFNEN010000053">
    <property type="protein sequence ID" value="KAG8197579.1"/>
    <property type="molecule type" value="Genomic_DNA"/>
</dbReference>
<proteinExistence type="predicted"/>
<organism evidence="1 2">
    <name type="scientific">Oedothorax gibbosus</name>
    <dbReference type="NCBI Taxonomy" id="931172"/>
    <lineage>
        <taxon>Eukaryota</taxon>
        <taxon>Metazoa</taxon>
        <taxon>Ecdysozoa</taxon>
        <taxon>Arthropoda</taxon>
        <taxon>Chelicerata</taxon>
        <taxon>Arachnida</taxon>
        <taxon>Araneae</taxon>
        <taxon>Araneomorphae</taxon>
        <taxon>Entelegynae</taxon>
        <taxon>Araneoidea</taxon>
        <taxon>Linyphiidae</taxon>
        <taxon>Erigoninae</taxon>
        <taxon>Oedothorax</taxon>
    </lineage>
</organism>
<comment type="caution">
    <text evidence="1">The sequence shown here is derived from an EMBL/GenBank/DDBJ whole genome shotgun (WGS) entry which is preliminary data.</text>
</comment>
<evidence type="ECO:0000313" key="2">
    <source>
        <dbReference type="Proteomes" id="UP000827092"/>
    </source>
</evidence>
<gene>
    <name evidence="1" type="ORF">JTE90_021309</name>
</gene>
<accession>A0AAV6VLR3</accession>
<reference evidence="1 2" key="1">
    <citation type="journal article" date="2022" name="Nat. Ecol. Evol.">
        <title>A masculinizing supergene underlies an exaggerated male reproductive morph in a spider.</title>
        <authorList>
            <person name="Hendrickx F."/>
            <person name="De Corte Z."/>
            <person name="Sonet G."/>
            <person name="Van Belleghem S.M."/>
            <person name="Kostlbacher S."/>
            <person name="Vangestel C."/>
        </authorList>
    </citation>
    <scope>NUCLEOTIDE SEQUENCE [LARGE SCALE GENOMIC DNA]</scope>
    <source>
        <strain evidence="1">W744_W776</strain>
    </source>
</reference>
<keyword evidence="2" id="KW-1185">Reference proteome</keyword>
<sequence>MRYTRDPAEAAALICLREHLHRVLYTWDDENGYLADAYFLVWIFGINGRSPSFPSSHQYVHGSTGRPI</sequence>
<name>A0AAV6VLR3_9ARAC</name>